<comment type="caution">
    <text evidence="2">The sequence shown here is derived from an EMBL/GenBank/DDBJ whole genome shotgun (WGS) entry which is preliminary data.</text>
</comment>
<reference evidence="2 3" key="1">
    <citation type="submission" date="2016-02" db="EMBL/GenBank/DDBJ databases">
        <authorList>
            <person name="Wen L."/>
            <person name="He K."/>
            <person name="Yang H."/>
        </authorList>
    </citation>
    <scope>NUCLEOTIDE SEQUENCE [LARGE SCALE GENOMIC DNA]</scope>
    <source>
        <strain evidence="2 3">DSM 22607</strain>
    </source>
</reference>
<dbReference type="InterPro" id="IPR027275">
    <property type="entry name" value="PRC-brl_dom"/>
</dbReference>
<evidence type="ECO:0000313" key="2">
    <source>
        <dbReference type="EMBL" id="KXK64299.1"/>
    </source>
</evidence>
<sequence length="221" mass="24457">MKRASEVLGLKVLGIREGMENGSAQDFMIDPQTRKVEYLVLKTNNGYGFNALRISDVMGIGADYIMTQTVENAKKMYESTEVLEVIERGFFMLGTTVLASTGDMVGKVEDFSFEEKTGEIGTLYLDNQTEFEGSKIVTMAGKMVFVDPEGTNILKVTQEAEPQGEAFQSESFQYLMGKTVKETVTSEDGSFRIEADTVLGEEILRQAARHDDVLLALTLNV</sequence>
<dbReference type="Pfam" id="PF05239">
    <property type="entry name" value="PRC"/>
    <property type="match status" value="1"/>
</dbReference>
<evidence type="ECO:0000259" key="1">
    <source>
        <dbReference type="Pfam" id="PF05239"/>
    </source>
</evidence>
<dbReference type="Gene3D" id="2.30.30.240">
    <property type="entry name" value="PRC-barrel domain"/>
    <property type="match status" value="2"/>
</dbReference>
<feature type="domain" description="PRC-barrel" evidence="1">
    <location>
        <begin position="2"/>
        <end position="54"/>
    </location>
</feature>
<gene>
    <name evidence="2" type="ORF">HMPREF3293_02948</name>
</gene>
<dbReference type="Proteomes" id="UP000070366">
    <property type="component" value="Unassembled WGS sequence"/>
</dbReference>
<dbReference type="EMBL" id="LSZW01000065">
    <property type="protein sequence ID" value="KXK64299.1"/>
    <property type="molecule type" value="Genomic_DNA"/>
</dbReference>
<protein>
    <recommendedName>
        <fullName evidence="1">PRC-barrel domain-containing protein</fullName>
    </recommendedName>
</protein>
<dbReference type="RefSeq" id="WP_066521599.1">
    <property type="nucleotide sequence ID" value="NZ_CABMOF010000005.1"/>
</dbReference>
<dbReference type="STRING" id="626937.HMPREF3293_02948"/>
<dbReference type="SUPFAM" id="SSF50346">
    <property type="entry name" value="PRC-barrel domain"/>
    <property type="match status" value="2"/>
</dbReference>
<accession>A0A136Q0U0</accession>
<name>A0A136Q0U0_9FIRM</name>
<proteinExistence type="predicted"/>
<dbReference type="KEGG" id="cmiu:B1H56_02285"/>
<dbReference type="InterPro" id="IPR011033">
    <property type="entry name" value="PRC_barrel-like_sf"/>
</dbReference>
<keyword evidence="3" id="KW-1185">Reference proteome</keyword>
<evidence type="ECO:0000313" key="3">
    <source>
        <dbReference type="Proteomes" id="UP000070366"/>
    </source>
</evidence>
<organism evidence="2 3">
    <name type="scientific">Christensenella minuta</name>
    <dbReference type="NCBI Taxonomy" id="626937"/>
    <lineage>
        <taxon>Bacteria</taxon>
        <taxon>Bacillati</taxon>
        <taxon>Bacillota</taxon>
        <taxon>Clostridia</taxon>
        <taxon>Christensenellales</taxon>
        <taxon>Christensenellaceae</taxon>
        <taxon>Christensenella</taxon>
    </lineage>
</organism>
<dbReference type="AlphaFoldDB" id="A0A136Q0U0"/>
<dbReference type="OrthoDB" id="53812at2"/>